<dbReference type="InterPro" id="IPR001412">
    <property type="entry name" value="aa-tRNA-synth_I_CS"/>
</dbReference>
<keyword evidence="5 10" id="KW-0547">Nucleotide-binding</keyword>
<evidence type="ECO:0000256" key="4">
    <source>
        <dbReference type="ARBA" id="ARBA00022598"/>
    </source>
</evidence>
<comment type="similarity">
    <text evidence="2 10">Belongs to the class-I aminoacyl-tRNA synthetase family.</text>
</comment>
<proteinExistence type="inferred from homology"/>
<keyword evidence="6 10" id="KW-0067">ATP-binding</keyword>
<dbReference type="PROSITE" id="PS00178">
    <property type="entry name" value="AA_TRNA_LIGASE_I"/>
    <property type="match status" value="1"/>
</dbReference>
<keyword evidence="4 10" id="KW-0436">Ligase</keyword>
<dbReference type="InterPro" id="IPR014729">
    <property type="entry name" value="Rossmann-like_a/b/a_fold"/>
</dbReference>
<evidence type="ECO:0000256" key="6">
    <source>
        <dbReference type="ARBA" id="ARBA00022840"/>
    </source>
</evidence>
<comment type="caution">
    <text evidence="10">Lacks conserved residue(s) required for the propagation of feature annotation.</text>
</comment>
<dbReference type="InterPro" id="IPR042078">
    <property type="entry name" value="Lys-tRNA-ligase_SC_fold"/>
</dbReference>
<feature type="short sequence motif" description="'HIGH' region" evidence="10">
    <location>
        <begin position="30"/>
        <end position="38"/>
    </location>
</feature>
<keyword evidence="8 10" id="KW-0030">Aminoacyl-tRNA synthetase</keyword>
<dbReference type="NCBIfam" id="TIGR00467">
    <property type="entry name" value="lysS_arch"/>
    <property type="match status" value="1"/>
</dbReference>
<accession>A0ABS3HAR9</accession>
<dbReference type="Pfam" id="PF01921">
    <property type="entry name" value="tRNA-synt_1f"/>
    <property type="match status" value="1"/>
</dbReference>
<organism evidence="11 12">
    <name type="scientific">Candidatus Enterococcus myersii</name>
    <dbReference type="NCBI Taxonomy" id="2815322"/>
    <lineage>
        <taxon>Bacteria</taxon>
        <taxon>Bacillati</taxon>
        <taxon>Bacillota</taxon>
        <taxon>Bacilli</taxon>
        <taxon>Lactobacillales</taxon>
        <taxon>Enterococcaceae</taxon>
        <taxon>Enterococcus</taxon>
    </lineage>
</organism>
<dbReference type="GO" id="GO:0004824">
    <property type="term" value="F:lysine-tRNA ligase activity"/>
    <property type="evidence" value="ECO:0007669"/>
    <property type="project" value="UniProtKB-EC"/>
</dbReference>
<evidence type="ECO:0000256" key="7">
    <source>
        <dbReference type="ARBA" id="ARBA00022917"/>
    </source>
</evidence>
<keyword evidence="3 10" id="KW-0963">Cytoplasm</keyword>
<evidence type="ECO:0000256" key="10">
    <source>
        <dbReference type="HAMAP-Rule" id="MF_00177"/>
    </source>
</evidence>
<evidence type="ECO:0000313" key="12">
    <source>
        <dbReference type="Proteomes" id="UP000664256"/>
    </source>
</evidence>
<gene>
    <name evidence="10 11" type="primary">lysS</name>
    <name evidence="11" type="ORF">JZO76_13680</name>
</gene>
<dbReference type="InterPro" id="IPR002904">
    <property type="entry name" value="Lys-tRNA-ligase"/>
</dbReference>
<name>A0ABS3HAR9_9ENTE</name>
<dbReference type="InterPro" id="IPR020751">
    <property type="entry name" value="aa-tRNA-synth_I_codon-bd_sub2"/>
</dbReference>
<dbReference type="SUPFAM" id="SSF52374">
    <property type="entry name" value="Nucleotidylyl transferase"/>
    <property type="match status" value="1"/>
</dbReference>
<dbReference type="InterPro" id="IPR008925">
    <property type="entry name" value="aa_tRNA-synth_I_cd-bd_sf"/>
</dbReference>
<comment type="subcellular location">
    <subcellularLocation>
        <location evidence="1 10">Cytoplasm</location>
    </subcellularLocation>
</comment>
<dbReference type="Proteomes" id="UP000664256">
    <property type="component" value="Unassembled WGS sequence"/>
</dbReference>
<comment type="caution">
    <text evidence="11">The sequence shown here is derived from an EMBL/GenBank/DDBJ whole genome shotgun (WGS) entry which is preliminary data.</text>
</comment>
<keyword evidence="7 10" id="KW-0648">Protein biosynthesis</keyword>
<feature type="short sequence motif" description="'KMSKS' region" evidence="10">
    <location>
        <begin position="286"/>
        <end position="290"/>
    </location>
</feature>
<reference evidence="11 12" key="1">
    <citation type="submission" date="2021-03" db="EMBL/GenBank/DDBJ databases">
        <title>Enterococcal diversity collection.</title>
        <authorList>
            <person name="Gilmore M.S."/>
            <person name="Schwartzman J."/>
            <person name="Van Tyne D."/>
            <person name="Martin M."/>
            <person name="Earl A.M."/>
            <person name="Manson A.L."/>
            <person name="Straub T."/>
            <person name="Salamzade R."/>
            <person name="Saavedra J."/>
            <person name="Lebreton F."/>
            <person name="Prichula J."/>
            <person name="Schaufler K."/>
            <person name="Gaca A."/>
            <person name="Sgardioli B."/>
            <person name="Wagenaar J."/>
            <person name="Strong T."/>
        </authorList>
    </citation>
    <scope>NUCLEOTIDE SEQUENCE [LARGE SCALE GENOMIC DNA]</scope>
    <source>
        <strain evidence="11 12">MJM12</strain>
    </source>
</reference>
<dbReference type="PANTHER" id="PTHR37940:SF1">
    <property type="entry name" value="LYSINE--TRNA LIGASE"/>
    <property type="match status" value="1"/>
</dbReference>
<comment type="catalytic activity">
    <reaction evidence="9 10">
        <text>tRNA(Lys) + L-lysine + ATP = L-lysyl-tRNA(Lys) + AMP + diphosphate</text>
        <dbReference type="Rhea" id="RHEA:20792"/>
        <dbReference type="Rhea" id="RHEA-COMP:9696"/>
        <dbReference type="Rhea" id="RHEA-COMP:9697"/>
        <dbReference type="ChEBI" id="CHEBI:30616"/>
        <dbReference type="ChEBI" id="CHEBI:32551"/>
        <dbReference type="ChEBI" id="CHEBI:33019"/>
        <dbReference type="ChEBI" id="CHEBI:78442"/>
        <dbReference type="ChEBI" id="CHEBI:78529"/>
        <dbReference type="ChEBI" id="CHEBI:456215"/>
        <dbReference type="EC" id="6.1.1.6"/>
    </reaction>
</comment>
<evidence type="ECO:0000256" key="2">
    <source>
        <dbReference type="ARBA" id="ARBA00005594"/>
    </source>
</evidence>
<evidence type="ECO:0000256" key="3">
    <source>
        <dbReference type="ARBA" id="ARBA00022490"/>
    </source>
</evidence>
<dbReference type="Gene3D" id="3.40.50.620">
    <property type="entry name" value="HUPs"/>
    <property type="match status" value="1"/>
</dbReference>
<evidence type="ECO:0000256" key="5">
    <source>
        <dbReference type="ARBA" id="ARBA00022741"/>
    </source>
</evidence>
<evidence type="ECO:0000256" key="9">
    <source>
        <dbReference type="ARBA" id="ARBA00048573"/>
    </source>
</evidence>
<protein>
    <recommendedName>
        <fullName evidence="10">Lysine--tRNA ligase</fullName>
        <ecNumber evidence="10">6.1.1.6</ecNumber>
    </recommendedName>
    <alternativeName>
        <fullName evidence="10">Lysyl-tRNA synthetase</fullName>
        <shortName evidence="10">LysRS</shortName>
    </alternativeName>
</protein>
<dbReference type="RefSeq" id="WP_206905741.1">
    <property type="nucleotide sequence ID" value="NZ_JAFLVT010000020.1"/>
</dbReference>
<evidence type="ECO:0000313" key="11">
    <source>
        <dbReference type="EMBL" id="MBO0450562.1"/>
    </source>
</evidence>
<dbReference type="SUPFAM" id="SSF48163">
    <property type="entry name" value="An anticodon-binding domain of class I aminoacyl-tRNA synthetases"/>
    <property type="match status" value="1"/>
</dbReference>
<dbReference type="PANTHER" id="PTHR37940">
    <property type="entry name" value="LYSINE--TRNA LIGASE"/>
    <property type="match status" value="1"/>
</dbReference>
<sequence>MHWAFQIAQALIRKYPDKKTPITCASGVSPSGYIHVGNFREIVTTYFVTQALHFLGATPRYILSWDDYDRLRKIPKNVTGVTAEKIGMPYTKIAPPSQASESVYSYGDYFENLFIHDLKQMHITPEFIFETTAYESGAYDADIALALSKRKEIYDILSRFRTEKADNLERESYYPISLYCDNCYHDTTTITHYDEKTQRISYTCHNCGHVAKQQIGQKQRIKLHWKIDWPMRWRYEKVAFEPGGKDHSSKNGSFDVAKAIAAEIFEWHAPMYQPYDFVNIKGQTKKMSSSAGNILTLPDLLSIYTPELVFYLYGKYQPKAQFDLGLDDDVLRNYKEFEQLVTKAKNNQLDETRHQLLQLTGVNLKENYPEFGHVVSILALTANNDSLAKELLQKEAAYSEAAIDYILPRAQYWIENDAQNRLITINDTKNFAAYQKLSDEVKEEIEKFRQILPQANDLAAADFMQKIYDLSDTSDKKTKRSKQKELFTALYQLTLNQDHGPRIPLLIKVIGIKKMQQLLQFEQS</sequence>
<evidence type="ECO:0000256" key="8">
    <source>
        <dbReference type="ARBA" id="ARBA00023146"/>
    </source>
</evidence>
<dbReference type="EMBL" id="JAFLVT010000020">
    <property type="protein sequence ID" value="MBO0450562.1"/>
    <property type="molecule type" value="Genomic_DNA"/>
</dbReference>
<keyword evidence="12" id="KW-1185">Reference proteome</keyword>
<evidence type="ECO:0000256" key="1">
    <source>
        <dbReference type="ARBA" id="ARBA00004496"/>
    </source>
</evidence>
<dbReference type="EC" id="6.1.1.6" evidence="10"/>
<dbReference type="HAMAP" id="MF_00177">
    <property type="entry name" value="Lys_tRNA_synth_class1"/>
    <property type="match status" value="1"/>
</dbReference>
<dbReference type="Gene3D" id="1.10.10.350">
    <property type="match status" value="1"/>
</dbReference>
<dbReference type="Gene3D" id="6.10.20.10">
    <property type="entry name" value="Lysine tRNA ligase, stem contact fold domain"/>
    <property type="match status" value="1"/>
</dbReference>